<reference evidence="1 2" key="1">
    <citation type="submission" date="2013-11" db="EMBL/GenBank/DDBJ databases">
        <title>The Damaraland mole rat (Fukomys damarensis) genome and evolution of African mole rats.</title>
        <authorList>
            <person name="Gladyshev V.N."/>
            <person name="Fang X."/>
        </authorList>
    </citation>
    <scope>NUCLEOTIDE SEQUENCE [LARGE SCALE GENOMIC DNA]</scope>
    <source>
        <tissue evidence="1">Liver</tissue>
    </source>
</reference>
<keyword evidence="2" id="KW-1185">Reference proteome</keyword>
<name>A0A091CLZ5_FUKDA</name>
<sequence>MQLEPEVLVQHKGGTAGRHCGISSWRSKRLLPHTAMGCSDPKPEKAAALRLCGCCLWTAAVLYVTQRASRGDECCGP</sequence>
<organism evidence="1 2">
    <name type="scientific">Fukomys damarensis</name>
    <name type="common">Damaraland mole rat</name>
    <name type="synonym">Cryptomys damarensis</name>
    <dbReference type="NCBI Taxonomy" id="885580"/>
    <lineage>
        <taxon>Eukaryota</taxon>
        <taxon>Metazoa</taxon>
        <taxon>Chordata</taxon>
        <taxon>Craniata</taxon>
        <taxon>Vertebrata</taxon>
        <taxon>Euteleostomi</taxon>
        <taxon>Mammalia</taxon>
        <taxon>Eutheria</taxon>
        <taxon>Euarchontoglires</taxon>
        <taxon>Glires</taxon>
        <taxon>Rodentia</taxon>
        <taxon>Hystricomorpha</taxon>
        <taxon>Bathyergidae</taxon>
        <taxon>Fukomys</taxon>
    </lineage>
</organism>
<gene>
    <name evidence="1" type="ORF">H920_20191</name>
</gene>
<evidence type="ECO:0000313" key="2">
    <source>
        <dbReference type="Proteomes" id="UP000028990"/>
    </source>
</evidence>
<protein>
    <submittedName>
        <fullName evidence="1">Uncharacterized protein</fullName>
    </submittedName>
</protein>
<dbReference type="EMBL" id="KN125407">
    <property type="protein sequence ID" value="KFO18423.1"/>
    <property type="molecule type" value="Genomic_DNA"/>
</dbReference>
<accession>A0A091CLZ5</accession>
<dbReference type="AlphaFoldDB" id="A0A091CLZ5"/>
<proteinExistence type="predicted"/>
<dbReference type="Proteomes" id="UP000028990">
    <property type="component" value="Unassembled WGS sequence"/>
</dbReference>
<evidence type="ECO:0000313" key="1">
    <source>
        <dbReference type="EMBL" id="KFO18423.1"/>
    </source>
</evidence>